<dbReference type="RefSeq" id="WP_318597916.1">
    <property type="nucleotide sequence ID" value="NZ_JAWSTH010000036.1"/>
</dbReference>
<dbReference type="EMBL" id="JAWSTH010000036">
    <property type="protein sequence ID" value="MDW5595580.1"/>
    <property type="molecule type" value="Genomic_DNA"/>
</dbReference>
<evidence type="ECO:0000256" key="1">
    <source>
        <dbReference type="ARBA" id="ARBA00022723"/>
    </source>
</evidence>
<dbReference type="InterPro" id="IPR052170">
    <property type="entry name" value="M29_Exopeptidase"/>
</dbReference>
<dbReference type="PANTHER" id="PTHR34448">
    <property type="entry name" value="AMINOPEPTIDASE"/>
    <property type="match status" value="1"/>
</dbReference>
<dbReference type="GO" id="GO:0004177">
    <property type="term" value="F:aminopeptidase activity"/>
    <property type="evidence" value="ECO:0007669"/>
    <property type="project" value="UniProtKB-KW"/>
</dbReference>
<protein>
    <submittedName>
        <fullName evidence="3">Aminopeptidase</fullName>
        <ecNumber evidence="3">3.4.11.-</ecNumber>
    </submittedName>
</protein>
<dbReference type="SUPFAM" id="SSF144052">
    <property type="entry name" value="Thermophilic metalloprotease-like"/>
    <property type="match status" value="1"/>
</dbReference>
<dbReference type="EC" id="3.4.11.-" evidence="3"/>
<dbReference type="PANTHER" id="PTHR34448:SF1">
    <property type="entry name" value="BLL6088 PROTEIN"/>
    <property type="match status" value="1"/>
</dbReference>
<proteinExistence type="predicted"/>
<keyword evidence="3" id="KW-0645">Protease</keyword>
<gene>
    <name evidence="3" type="ORF">R7226_14615</name>
</gene>
<keyword evidence="1" id="KW-0479">Metal-binding</keyword>
<keyword evidence="3" id="KW-0031">Aminopeptidase</keyword>
<sequence>MSDDLERALITVMERCLDVRHGENVLVIGDPRSRELAEAMRDMAARHGADAVLALMDERDNDGTEPPPPIAAALLACDVYLAPTSRSLSHTRARKASNDNGSRGATLPGATADMIARVMSVDFAAMKERTLAVTELLSASDEAHLTCPRGSDLRMDLSGRKGMADIGEMTRAGTFGNLPAGEGFISPLSGSGELVASSLAPLGISPEPVILTVADGHLTAANGPLGPDFFERLSKHGPNGTNIAELGIGTNDAATLTGNILEDEKILGTVHVAFGASMGIGGTVSVPIHLDVVVLDPTLDVGSTRVLDAGRWVL</sequence>
<keyword evidence="3" id="KW-0378">Hydrolase</keyword>
<accession>A0ABU4HSS4</accession>
<evidence type="ECO:0000256" key="2">
    <source>
        <dbReference type="SAM" id="MobiDB-lite"/>
    </source>
</evidence>
<reference evidence="4" key="1">
    <citation type="submission" date="2023-07" db="EMBL/GenBank/DDBJ databases">
        <title>Conexibacter stalactiti sp. nov., isolated from stalactites in a lava cave and emended description of the genus Conexibacter.</title>
        <authorList>
            <person name="Lee S.D."/>
        </authorList>
    </citation>
    <scope>NUCLEOTIDE SEQUENCE [LARGE SCALE GENOMIC DNA]</scope>
    <source>
        <strain evidence="4">KCTC 39840</strain>
    </source>
</reference>
<feature type="region of interest" description="Disordered" evidence="2">
    <location>
        <begin position="88"/>
        <end position="108"/>
    </location>
</feature>
<organism evidence="3 4">
    <name type="scientific">Conexibacter stalactiti</name>
    <dbReference type="NCBI Taxonomy" id="1940611"/>
    <lineage>
        <taxon>Bacteria</taxon>
        <taxon>Bacillati</taxon>
        <taxon>Actinomycetota</taxon>
        <taxon>Thermoleophilia</taxon>
        <taxon>Solirubrobacterales</taxon>
        <taxon>Conexibacteraceae</taxon>
        <taxon>Conexibacter</taxon>
    </lineage>
</organism>
<keyword evidence="4" id="KW-1185">Reference proteome</keyword>
<dbReference type="Proteomes" id="UP001284601">
    <property type="component" value="Unassembled WGS sequence"/>
</dbReference>
<dbReference type="Pfam" id="PF26233">
    <property type="entry name" value="NicX"/>
    <property type="match status" value="1"/>
</dbReference>
<evidence type="ECO:0000313" key="3">
    <source>
        <dbReference type="EMBL" id="MDW5595580.1"/>
    </source>
</evidence>
<name>A0ABU4HSS4_9ACTN</name>
<reference evidence="3 4" key="2">
    <citation type="submission" date="2023-10" db="EMBL/GenBank/DDBJ databases">
        <authorList>
            <person name="Han X.F."/>
        </authorList>
    </citation>
    <scope>NUCLEOTIDE SEQUENCE [LARGE SCALE GENOMIC DNA]</scope>
    <source>
        <strain evidence="3 4">KCTC 39840</strain>
    </source>
</reference>
<dbReference type="InterPro" id="IPR058739">
    <property type="entry name" value="NicX"/>
</dbReference>
<evidence type="ECO:0000313" key="4">
    <source>
        <dbReference type="Proteomes" id="UP001284601"/>
    </source>
</evidence>
<comment type="caution">
    <text evidence="3">The sequence shown here is derived from an EMBL/GenBank/DDBJ whole genome shotgun (WGS) entry which is preliminary data.</text>
</comment>